<dbReference type="Pfam" id="PF09713">
    <property type="entry name" value="A_thal_3526"/>
    <property type="match status" value="1"/>
</dbReference>
<dbReference type="NCBIfam" id="TIGR01589">
    <property type="entry name" value="A_thal_3526"/>
    <property type="match status" value="1"/>
</dbReference>
<dbReference type="PANTHER" id="PTHR31871:SF1">
    <property type="entry name" value="HISTIDINE-TRNA LIGASE"/>
    <property type="match status" value="1"/>
</dbReference>
<proteinExistence type="predicted"/>
<feature type="compositionally biased region" description="Gly residues" evidence="1">
    <location>
        <begin position="147"/>
        <end position="163"/>
    </location>
</feature>
<feature type="region of interest" description="Disordered" evidence="1">
    <location>
        <begin position="143"/>
        <end position="171"/>
    </location>
</feature>
<evidence type="ECO:0000313" key="2">
    <source>
        <dbReference type="EMBL" id="WIA09988.1"/>
    </source>
</evidence>
<keyword evidence="3" id="KW-1185">Reference proteome</keyword>
<gene>
    <name evidence="2" type="ORF">OEZ85_010200</name>
</gene>
<accession>A0ABY8TLK7</accession>
<name>A0ABY8TLK7_TETOB</name>
<sequence length="190" mass="19479">MAKDEVMACLKDQANIEPSFSQLVWQKLEEQNADFFRAYNLRVQLKNQVVLFNQMLQQQMQMPLASLPKPFSMSDLNALDIPGQIANDLGDFSGLPYPGDADAGSSAAAAAAVAAKAAAPAGGPPDRQLLGMSAADCGVGPGMQNAAGGGGSGGSGGDGGGSGQQQVDGMPAGFTLADLGQLDMVMDMLR</sequence>
<evidence type="ECO:0000313" key="3">
    <source>
        <dbReference type="Proteomes" id="UP001244341"/>
    </source>
</evidence>
<dbReference type="EMBL" id="CP126209">
    <property type="protein sequence ID" value="WIA09988.1"/>
    <property type="molecule type" value="Genomic_DNA"/>
</dbReference>
<protein>
    <submittedName>
        <fullName evidence="2">Uncharacterized protein</fullName>
    </submittedName>
</protein>
<evidence type="ECO:0000256" key="1">
    <source>
        <dbReference type="SAM" id="MobiDB-lite"/>
    </source>
</evidence>
<dbReference type="Proteomes" id="UP001244341">
    <property type="component" value="Chromosome 2b"/>
</dbReference>
<dbReference type="InterPro" id="IPR006476">
    <property type="entry name" value="CHP01589_pln"/>
</dbReference>
<reference evidence="2 3" key="1">
    <citation type="submission" date="2023-05" db="EMBL/GenBank/DDBJ databases">
        <title>A 100% complete, gapless, phased diploid assembly of the Scenedesmus obliquus UTEX 3031 genome.</title>
        <authorList>
            <person name="Biondi T.C."/>
            <person name="Hanschen E.R."/>
            <person name="Kwon T."/>
            <person name="Eng W."/>
            <person name="Kruse C.P.S."/>
            <person name="Koehler S.I."/>
            <person name="Kunde Y."/>
            <person name="Gleasner C.D."/>
            <person name="You Mak K.T."/>
            <person name="Polle J."/>
            <person name="Hovde B.T."/>
            <person name="Starkenburg S.R."/>
        </authorList>
    </citation>
    <scope>NUCLEOTIDE SEQUENCE [LARGE SCALE GENOMIC DNA]</scope>
    <source>
        <strain evidence="2 3">DOE0152z</strain>
    </source>
</reference>
<organism evidence="2 3">
    <name type="scientific">Tetradesmus obliquus</name>
    <name type="common">Green alga</name>
    <name type="synonym">Acutodesmus obliquus</name>
    <dbReference type="NCBI Taxonomy" id="3088"/>
    <lineage>
        <taxon>Eukaryota</taxon>
        <taxon>Viridiplantae</taxon>
        <taxon>Chlorophyta</taxon>
        <taxon>core chlorophytes</taxon>
        <taxon>Chlorophyceae</taxon>
        <taxon>CS clade</taxon>
        <taxon>Sphaeropleales</taxon>
        <taxon>Scenedesmaceae</taxon>
        <taxon>Tetradesmus</taxon>
    </lineage>
</organism>
<dbReference type="PANTHER" id="PTHR31871">
    <property type="entry name" value="OS02G0137100 PROTEIN"/>
    <property type="match status" value="1"/>
</dbReference>